<comment type="caution">
    <text evidence="2">The sequence shown here is derived from an EMBL/GenBank/DDBJ whole genome shotgun (WGS) entry which is preliminary data.</text>
</comment>
<keyword evidence="1" id="KW-0472">Membrane</keyword>
<dbReference type="EMBL" id="QHCS01000007">
    <property type="protein sequence ID" value="RHX83873.1"/>
    <property type="molecule type" value="Genomic_DNA"/>
</dbReference>
<dbReference type="Proteomes" id="UP000266669">
    <property type="component" value="Unassembled WGS sequence"/>
</dbReference>
<keyword evidence="1" id="KW-1133">Transmembrane helix</keyword>
<dbReference type="AlphaFoldDB" id="A0A8B3CML8"/>
<feature type="transmembrane region" description="Helical" evidence="1">
    <location>
        <begin position="121"/>
        <end position="146"/>
    </location>
</feature>
<feature type="transmembrane region" description="Helical" evidence="1">
    <location>
        <begin position="79"/>
        <end position="100"/>
    </location>
</feature>
<keyword evidence="1" id="KW-0812">Transmembrane</keyword>
<evidence type="ECO:0000313" key="2">
    <source>
        <dbReference type="EMBL" id="RHX83873.1"/>
    </source>
</evidence>
<protein>
    <recommendedName>
        <fullName evidence="4">Metal-binding protein</fullName>
    </recommendedName>
</protein>
<feature type="transmembrane region" description="Helical" evidence="1">
    <location>
        <begin position="222"/>
        <end position="245"/>
    </location>
</feature>
<sequence>MISSIGKIPVRMDSWVPFSGKDKRMKILNEIFHLRLNLERVLLLGMMSFLTFVSWMAMYDMSWMHWGVNNHCEKHPSTFSLSWIVLNLCMWILMMVAMMLPSFLKSVLLFTKIDQSKNRGAYFFGIRNGIYIVSGYLSAWIGYSLLGTALQFLLLRLNLLSSNLSFYSNEWSAGSLITAGIFQFSGIKDKCLSQCKSPLGFFLTSWKEGALGAFQMGWSQGIYCVGCCLLLMALMFVGGLMNLAWMIGLTALVLAEKWIDGKFSIRKSTGVVLVGWGLFLLIGKSF</sequence>
<evidence type="ECO:0000313" key="3">
    <source>
        <dbReference type="Proteomes" id="UP000266669"/>
    </source>
</evidence>
<dbReference type="InterPro" id="IPR018688">
    <property type="entry name" value="PpoB2-like"/>
</dbReference>
<proteinExistence type="predicted"/>
<accession>A0A8B3CML8</accession>
<dbReference type="Pfam" id="PF09948">
    <property type="entry name" value="PpoB2"/>
    <property type="match status" value="1"/>
</dbReference>
<feature type="transmembrane region" description="Helical" evidence="1">
    <location>
        <begin position="265"/>
        <end position="283"/>
    </location>
</feature>
<reference evidence="3" key="1">
    <citation type="submission" date="2018-05" db="EMBL/GenBank/DDBJ databases">
        <title>Leptospira yasudae sp. nov. and Leptospira stimsonii sp. nov., two pathogenic species of the genus Leptospira isolated from environmental sources.</title>
        <authorList>
            <person name="Casanovas-Massana A."/>
            <person name="Hamond C."/>
            <person name="Santos L.A."/>
            <person name="Hacker K.P."/>
            <person name="Balassiano I."/>
            <person name="Medeiros M.A."/>
            <person name="Reis M.G."/>
            <person name="Ko A.I."/>
            <person name="Wunder E.A."/>
        </authorList>
    </citation>
    <scope>NUCLEOTIDE SEQUENCE [LARGE SCALE GENOMIC DNA]</scope>
    <source>
        <strain evidence="3">AMB6-RJ</strain>
    </source>
</reference>
<organism evidence="2 3">
    <name type="scientific">Leptospira stimsonii</name>
    <dbReference type="NCBI Taxonomy" id="2202203"/>
    <lineage>
        <taxon>Bacteria</taxon>
        <taxon>Pseudomonadati</taxon>
        <taxon>Spirochaetota</taxon>
        <taxon>Spirochaetia</taxon>
        <taxon>Leptospirales</taxon>
        <taxon>Leptospiraceae</taxon>
        <taxon>Leptospira</taxon>
    </lineage>
</organism>
<name>A0A8B3CML8_9LEPT</name>
<gene>
    <name evidence="2" type="ORF">DLM78_20555</name>
</gene>
<evidence type="ECO:0000256" key="1">
    <source>
        <dbReference type="SAM" id="Phobius"/>
    </source>
</evidence>
<evidence type="ECO:0008006" key="4">
    <source>
        <dbReference type="Google" id="ProtNLM"/>
    </source>
</evidence>
<feature type="transmembrane region" description="Helical" evidence="1">
    <location>
        <begin position="41"/>
        <end position="59"/>
    </location>
</feature>